<evidence type="ECO:0000313" key="9">
    <source>
        <dbReference type="EMBL" id="QYZ80216.1"/>
    </source>
</evidence>
<dbReference type="SUPFAM" id="SSF51735">
    <property type="entry name" value="NAD(P)-binding Rossmann-fold domains"/>
    <property type="match status" value="1"/>
</dbReference>
<comment type="catalytic activity">
    <reaction evidence="1">
        <text>acetate + ATP + CoA = acetyl-CoA + ADP + phosphate</text>
        <dbReference type="Rhea" id="RHEA:15081"/>
        <dbReference type="ChEBI" id="CHEBI:30089"/>
        <dbReference type="ChEBI" id="CHEBI:30616"/>
        <dbReference type="ChEBI" id="CHEBI:43474"/>
        <dbReference type="ChEBI" id="CHEBI:57287"/>
        <dbReference type="ChEBI" id="CHEBI:57288"/>
        <dbReference type="ChEBI" id="CHEBI:456216"/>
        <dbReference type="EC" id="6.2.1.13"/>
    </reaction>
</comment>
<keyword evidence="3" id="KW-0436">Ligase</keyword>
<dbReference type="Proteomes" id="UP000826709">
    <property type="component" value="Chromosome"/>
</dbReference>
<protein>
    <recommendedName>
        <fullName evidence="2">acetate--CoA ligase (ADP-forming)</fullName>
        <ecNumber evidence="2">6.2.1.13</ecNumber>
    </recommendedName>
</protein>
<dbReference type="FunFam" id="3.30.1490.20:FF:000020">
    <property type="entry name" value="Protein lysine acetyltransferase"/>
    <property type="match status" value="1"/>
</dbReference>
<dbReference type="SMART" id="SM00881">
    <property type="entry name" value="CoA_binding"/>
    <property type="match status" value="1"/>
</dbReference>
<feature type="compositionally biased region" description="Basic and acidic residues" evidence="7">
    <location>
        <begin position="671"/>
        <end position="691"/>
    </location>
</feature>
<evidence type="ECO:0000256" key="4">
    <source>
        <dbReference type="ARBA" id="ARBA00022741"/>
    </source>
</evidence>
<dbReference type="RefSeq" id="WP_220681528.1">
    <property type="nucleotide sequence ID" value="NZ_CP037968.1"/>
</dbReference>
<feature type="region of interest" description="Disordered" evidence="7">
    <location>
        <begin position="671"/>
        <end position="700"/>
    </location>
</feature>
<dbReference type="Pfam" id="PF13607">
    <property type="entry name" value="Succ_CoA_lig"/>
    <property type="match status" value="1"/>
</dbReference>
<evidence type="ECO:0000313" key="10">
    <source>
        <dbReference type="Proteomes" id="UP000826709"/>
    </source>
</evidence>
<keyword evidence="5 6" id="KW-0067">ATP-binding</keyword>
<evidence type="ECO:0000256" key="2">
    <source>
        <dbReference type="ARBA" id="ARBA00012957"/>
    </source>
</evidence>
<name>A0A8G1A4C8_9EURY</name>
<dbReference type="Pfam" id="PF13549">
    <property type="entry name" value="ATP-grasp_5"/>
    <property type="match status" value="1"/>
</dbReference>
<evidence type="ECO:0000256" key="1">
    <source>
        <dbReference type="ARBA" id="ARBA00001619"/>
    </source>
</evidence>
<accession>A0A8G1A4C8</accession>
<gene>
    <name evidence="9" type="ORF">E2N92_12635</name>
</gene>
<dbReference type="KEGG" id="mfk:E2N92_12635"/>
<reference evidence="9" key="2">
    <citation type="submission" date="2019-03" db="EMBL/GenBank/DDBJ databases">
        <authorList>
            <person name="Chen S.-C."/>
            <person name="Wu S.-Y."/>
            <person name="Lai M.-C."/>
        </authorList>
    </citation>
    <scope>NUCLEOTIDE SEQUENCE</scope>
    <source>
        <strain evidence="9">ML15</strain>
    </source>
</reference>
<dbReference type="InterPro" id="IPR016102">
    <property type="entry name" value="Succinyl-CoA_synth-like"/>
</dbReference>
<dbReference type="Gene3D" id="3.30.470.20">
    <property type="entry name" value="ATP-grasp fold, B domain"/>
    <property type="match status" value="1"/>
</dbReference>
<dbReference type="PANTHER" id="PTHR43334">
    <property type="entry name" value="ACETATE--COA LIGASE [ADP-FORMING]"/>
    <property type="match status" value="1"/>
</dbReference>
<dbReference type="EC" id="6.2.1.13" evidence="2"/>
<dbReference type="OrthoDB" id="18103at2157"/>
<dbReference type="Gene3D" id="3.30.1490.20">
    <property type="entry name" value="ATP-grasp fold, A domain"/>
    <property type="match status" value="1"/>
</dbReference>
<dbReference type="InterPro" id="IPR032875">
    <property type="entry name" value="Succ_CoA_lig_flav_dom"/>
</dbReference>
<keyword evidence="4 6" id="KW-0547">Nucleotide-binding</keyword>
<reference evidence="9" key="1">
    <citation type="journal article" date="2005" name="Int. J. Syst. Evol. Microbiol.">
        <title>Methanofollis formosanus sp. nov., isolated from a fish pond.</title>
        <authorList>
            <person name="Wu S.Y."/>
            <person name="Chen S.C."/>
            <person name="Lai M.C."/>
        </authorList>
    </citation>
    <scope>NUCLEOTIDE SEQUENCE</scope>
    <source>
        <strain evidence="9">ML15</strain>
    </source>
</reference>
<dbReference type="SUPFAM" id="SSF52210">
    <property type="entry name" value="Succinyl-CoA synthetase domains"/>
    <property type="match status" value="2"/>
</dbReference>
<dbReference type="InterPro" id="IPR043938">
    <property type="entry name" value="Ligase_CoA_dom"/>
</dbReference>
<dbReference type="InterPro" id="IPR011761">
    <property type="entry name" value="ATP-grasp"/>
</dbReference>
<dbReference type="Pfam" id="PF13380">
    <property type="entry name" value="CoA_binding_2"/>
    <property type="match status" value="1"/>
</dbReference>
<organism evidence="9 10">
    <name type="scientific">Methanofollis formosanus</name>
    <dbReference type="NCBI Taxonomy" id="299308"/>
    <lineage>
        <taxon>Archaea</taxon>
        <taxon>Methanobacteriati</taxon>
        <taxon>Methanobacteriota</taxon>
        <taxon>Stenosarchaea group</taxon>
        <taxon>Methanomicrobia</taxon>
        <taxon>Methanomicrobiales</taxon>
        <taxon>Methanomicrobiaceae</taxon>
        <taxon>Methanofollis</taxon>
    </lineage>
</organism>
<dbReference type="InterPro" id="IPR003781">
    <property type="entry name" value="CoA-bd"/>
</dbReference>
<dbReference type="GO" id="GO:0046872">
    <property type="term" value="F:metal ion binding"/>
    <property type="evidence" value="ECO:0007669"/>
    <property type="project" value="InterPro"/>
</dbReference>
<evidence type="ECO:0000256" key="3">
    <source>
        <dbReference type="ARBA" id="ARBA00022598"/>
    </source>
</evidence>
<evidence type="ECO:0000256" key="7">
    <source>
        <dbReference type="SAM" id="MobiDB-lite"/>
    </source>
</evidence>
<dbReference type="Pfam" id="PF19045">
    <property type="entry name" value="Ligase_CoA_2"/>
    <property type="match status" value="1"/>
</dbReference>
<dbReference type="Gene3D" id="3.40.50.720">
    <property type="entry name" value="NAD(P)-binding Rossmann-like Domain"/>
    <property type="match status" value="1"/>
</dbReference>
<dbReference type="PANTHER" id="PTHR43334:SF1">
    <property type="entry name" value="3-HYDROXYPROPIONATE--COA LIGASE [ADP-FORMING]"/>
    <property type="match status" value="1"/>
</dbReference>
<sequence length="700" mass="74078">MRERLNEAAGYALLEKYGIGVPAHRLARDRAEAVAAASAIGYPVVIKVVSPEIVHKSDVGGVVTGVADRIGVMAAYEQVRTAAAAVPDAHFEGVIVEEHLPPGREFLIGGTTDPAFGKVLTVGTGGTLVELLRDVSFRVLPIDEAGARAMVKEMRSYPLVKGYRGAPPLDEEALVRAVLAAARLFETEAVLEFDINPLVLYADGVAAVDARIVAGTPEVKQMPEIAPFTFPEPRTIAVVGASADPAKVGYAVMRNLLGFDGRLCPVNPHREQVLGLPTYPSVGAIRGEVDLAVVAVRASLVPGVVRECGEKGVPLAVVISAGFGETGEAGQRLEEETAAMAKKYGMRLLGPNCLGLMLPHQGINATFDPIAPQKGHLGFLSQSGAVITTVVDWSVMTETGFSAVVSVGNQADLGFADLLPAVAADPATRAAILYVEEVKDGRRFLEAARRVTATVPVIAVKSGASAKGRAAASSHTGSLAGSYEVYAAAFRQAGVLQAGSIEEAFQLGELLASEGYPQGERAYVISGAGGFAVLASDYAERHGVALQTIPDDILRELDAVLPPIWNRANPMDIVGDGGAGRYARVFDVMIEHQDAWDIAFVVTVPSAVLNPVEIAHEIVRFSRKTGKMVVPCLLGGETMRGAVRVLKKHCIPNFPEIEDAFRAVGTVLRSERRGSGARPACDRREERERFRTAPLPPPPP</sequence>
<feature type="domain" description="ATP-grasp" evidence="8">
    <location>
        <begin position="11"/>
        <end position="254"/>
    </location>
</feature>
<dbReference type="PROSITE" id="PS50975">
    <property type="entry name" value="ATP_GRASP"/>
    <property type="match status" value="1"/>
</dbReference>
<keyword evidence="10" id="KW-1185">Reference proteome</keyword>
<dbReference type="GO" id="GO:0005524">
    <property type="term" value="F:ATP binding"/>
    <property type="evidence" value="ECO:0007669"/>
    <property type="project" value="UniProtKB-UniRule"/>
</dbReference>
<evidence type="ECO:0000256" key="5">
    <source>
        <dbReference type="ARBA" id="ARBA00022840"/>
    </source>
</evidence>
<evidence type="ECO:0000259" key="8">
    <source>
        <dbReference type="PROSITE" id="PS50975"/>
    </source>
</evidence>
<proteinExistence type="predicted"/>
<dbReference type="AlphaFoldDB" id="A0A8G1A4C8"/>
<dbReference type="SUPFAM" id="SSF56059">
    <property type="entry name" value="Glutathione synthetase ATP-binding domain-like"/>
    <property type="match status" value="1"/>
</dbReference>
<dbReference type="InterPro" id="IPR013815">
    <property type="entry name" value="ATP_grasp_subdomain_1"/>
</dbReference>
<dbReference type="GO" id="GO:0043758">
    <property type="term" value="F:acetate-CoA ligase (ADP-forming) activity"/>
    <property type="evidence" value="ECO:0007669"/>
    <property type="project" value="UniProtKB-EC"/>
</dbReference>
<dbReference type="EMBL" id="CP037968">
    <property type="protein sequence ID" value="QYZ80216.1"/>
    <property type="molecule type" value="Genomic_DNA"/>
</dbReference>
<dbReference type="InterPro" id="IPR051538">
    <property type="entry name" value="Acyl-CoA_Synth/Transferase"/>
</dbReference>
<dbReference type="Gene3D" id="3.40.50.261">
    <property type="entry name" value="Succinyl-CoA synthetase domains"/>
    <property type="match status" value="2"/>
</dbReference>
<dbReference type="InterPro" id="IPR036291">
    <property type="entry name" value="NAD(P)-bd_dom_sf"/>
</dbReference>
<evidence type="ECO:0000256" key="6">
    <source>
        <dbReference type="PROSITE-ProRule" id="PRU00409"/>
    </source>
</evidence>